<accession>A0A397S154</accession>
<gene>
    <name evidence="1" type="ORF">C1645_846943</name>
</gene>
<dbReference type="OrthoDB" id="2324273at2759"/>
<comment type="caution">
    <text evidence="1">The sequence shown here is derived from an EMBL/GenBank/DDBJ whole genome shotgun (WGS) entry which is preliminary data.</text>
</comment>
<keyword evidence="2" id="KW-1185">Reference proteome</keyword>
<sequence>MQEKELYSKACVAGSIRFVIDEAKEESVDLNVYENFSCNVATILARDKEVVAVRLIPYSNKCEVYIAKNGPWLREDIAYIDRIKKYVKSLSKDAPIKLDEALERKDVGSLFKDVMIYCSAKIKTRFEKLRNDIKKDIINNQQNQHIKSFVDYASINTKNIDKVNGMYLSDKCLNYYNEFKNSSIPEKFLRHIKKVGSYCAALIDITACACKDKYKLLFSNMHMHKLEPIIISQPIFSWENIVQRYIPDHEEYEEFKRRCLDDDFTSKRLTKIYGNVNRLDKSIEQHIYLHAEMNLLTNIINQRYKDRAFIAVSKSSCYLCELYIRFVNKKGYKIYTSGAHKKLYSEWLLPKIKDTNLRHESLKDMINQLDQVINEEIVKHISIVVRSNSDGESGINPNIFKKVGSLLRAKNPRPY</sequence>
<evidence type="ECO:0000313" key="1">
    <source>
        <dbReference type="EMBL" id="RIA79262.1"/>
    </source>
</evidence>
<evidence type="ECO:0000313" key="2">
    <source>
        <dbReference type="Proteomes" id="UP000265703"/>
    </source>
</evidence>
<dbReference type="Pfam" id="PF14441">
    <property type="entry name" value="OTT_1508_deam"/>
    <property type="match status" value="1"/>
</dbReference>
<organism evidence="1 2">
    <name type="scientific">Glomus cerebriforme</name>
    <dbReference type="NCBI Taxonomy" id="658196"/>
    <lineage>
        <taxon>Eukaryota</taxon>
        <taxon>Fungi</taxon>
        <taxon>Fungi incertae sedis</taxon>
        <taxon>Mucoromycota</taxon>
        <taxon>Glomeromycotina</taxon>
        <taxon>Glomeromycetes</taxon>
        <taxon>Glomerales</taxon>
        <taxon>Glomeraceae</taxon>
        <taxon>Glomus</taxon>
    </lineage>
</organism>
<name>A0A397S154_9GLOM</name>
<dbReference type="Proteomes" id="UP000265703">
    <property type="component" value="Unassembled WGS sequence"/>
</dbReference>
<protein>
    <submittedName>
        <fullName evidence="1">Uncharacterized protein</fullName>
    </submittedName>
</protein>
<reference evidence="1 2" key="1">
    <citation type="submission" date="2018-06" db="EMBL/GenBank/DDBJ databases">
        <title>Comparative genomics reveals the genomic features of Rhizophagus irregularis, R. cerebriforme, R. diaphanum and Gigaspora rosea, and their symbiotic lifestyle signature.</title>
        <authorList>
            <person name="Morin E."/>
            <person name="San Clemente H."/>
            <person name="Chen E.C.H."/>
            <person name="De La Providencia I."/>
            <person name="Hainaut M."/>
            <person name="Kuo A."/>
            <person name="Kohler A."/>
            <person name="Murat C."/>
            <person name="Tang N."/>
            <person name="Roy S."/>
            <person name="Loubradou J."/>
            <person name="Henrissat B."/>
            <person name="Grigoriev I.V."/>
            <person name="Corradi N."/>
            <person name="Roux C."/>
            <person name="Martin F.M."/>
        </authorList>
    </citation>
    <scope>NUCLEOTIDE SEQUENCE [LARGE SCALE GENOMIC DNA]</scope>
    <source>
        <strain evidence="1 2">DAOM 227022</strain>
    </source>
</reference>
<proteinExistence type="predicted"/>
<dbReference type="AlphaFoldDB" id="A0A397S154"/>
<dbReference type="EMBL" id="QKYT01001416">
    <property type="protein sequence ID" value="RIA79262.1"/>
    <property type="molecule type" value="Genomic_DNA"/>
</dbReference>
<dbReference type="InterPro" id="IPR027796">
    <property type="entry name" value="OTT_1508_deam-like"/>
</dbReference>